<sequence length="466" mass="52210">MTGISQVKDYPYNSLINVSSFVNMEFFLSSLTLWLLAGTVLVPHLEIGGISIGLDDASAIVLIIAFVGYFLLKPKNLFLRRDGLLITGLWVCLIFTGVIFSVIGGLFYIDEFRLPSEMWQYVKRMLFFCCTCYVSYRSLISSRNFCRCLNYVLMVAFFIGILQVFPGSIGNHLASLYARTEGQLACAENPFAYLRNYGVAGFSTAWGGFAVFGVAVSLGGLLAGREAQVKRRFYSFKLWLLLVLALINILFSGSRAAIAALLAVYILAVLLGVIYMRRKLRFLLYYVGGFVLVSGWFTYAFWNKLLFLVFRFGALIDQSGGNRVEQVKAGLSLLRNSKDWLFGVGNATQRALATSFGTEVEPAYLLVNYGILGVVLRYGLLLVIFIYAWRQIKSAAQNDRDLAIATILSLAGYFVFSFGYFFFQELYVGMLPWLIFGWVVGSFYRDSHLRLCGASVATPSFREVLQ</sequence>
<dbReference type="EMBL" id="OJIN01000167">
    <property type="protein sequence ID" value="SPD74600.1"/>
    <property type="molecule type" value="Genomic_DNA"/>
</dbReference>
<organism evidence="7">
    <name type="scientific">uncultured Desulfobacterium sp</name>
    <dbReference type="NCBI Taxonomy" id="201089"/>
    <lineage>
        <taxon>Bacteria</taxon>
        <taxon>Pseudomonadati</taxon>
        <taxon>Thermodesulfobacteriota</taxon>
        <taxon>Desulfobacteria</taxon>
        <taxon>Desulfobacterales</taxon>
        <taxon>Desulfobacteriaceae</taxon>
        <taxon>Desulfobacterium</taxon>
        <taxon>environmental samples</taxon>
    </lineage>
</organism>
<feature type="transmembrane region" description="Helical" evidence="5">
    <location>
        <begin position="283"/>
        <end position="302"/>
    </location>
</feature>
<feature type="transmembrane region" description="Helical" evidence="5">
    <location>
        <begin position="47"/>
        <end position="72"/>
    </location>
</feature>
<feature type="domain" description="O-antigen ligase-related" evidence="6">
    <location>
        <begin position="240"/>
        <end position="375"/>
    </location>
</feature>
<dbReference type="InterPro" id="IPR051533">
    <property type="entry name" value="WaaL-like"/>
</dbReference>
<accession>A0A445MYM1</accession>
<comment type="subcellular location">
    <subcellularLocation>
        <location evidence="1">Membrane</location>
        <topology evidence="1">Multi-pass membrane protein</topology>
    </subcellularLocation>
</comment>
<dbReference type="InterPro" id="IPR007016">
    <property type="entry name" value="O-antigen_ligase-rel_domated"/>
</dbReference>
<protein>
    <recommendedName>
        <fullName evidence="6">O-antigen ligase-related domain-containing protein</fullName>
    </recommendedName>
</protein>
<name>A0A445MYM1_9BACT</name>
<dbReference type="PANTHER" id="PTHR37422">
    <property type="entry name" value="TEICHURONIC ACID BIOSYNTHESIS PROTEIN TUAE"/>
    <property type="match status" value="1"/>
</dbReference>
<evidence type="ECO:0000256" key="1">
    <source>
        <dbReference type="ARBA" id="ARBA00004141"/>
    </source>
</evidence>
<gene>
    <name evidence="7" type="ORF">PITCH_A270006</name>
</gene>
<reference evidence="7" key="1">
    <citation type="submission" date="2018-01" db="EMBL/GenBank/DDBJ databases">
        <authorList>
            <person name="Regsiter A."/>
            <person name="William W."/>
        </authorList>
    </citation>
    <scope>NUCLEOTIDE SEQUENCE</scope>
    <source>
        <strain evidence="7">TRIP AH-1</strain>
    </source>
</reference>
<keyword evidence="3 5" id="KW-1133">Transmembrane helix</keyword>
<evidence type="ECO:0000256" key="5">
    <source>
        <dbReference type="SAM" id="Phobius"/>
    </source>
</evidence>
<feature type="transmembrane region" description="Helical" evidence="5">
    <location>
        <begin position="151"/>
        <end position="169"/>
    </location>
</feature>
<feature type="transmembrane region" description="Helical" evidence="5">
    <location>
        <begin position="366"/>
        <end position="389"/>
    </location>
</feature>
<feature type="transmembrane region" description="Helical" evidence="5">
    <location>
        <begin position="234"/>
        <end position="251"/>
    </location>
</feature>
<feature type="transmembrane region" description="Helical" evidence="5">
    <location>
        <begin position="21"/>
        <end position="41"/>
    </location>
</feature>
<proteinExistence type="predicted"/>
<keyword evidence="2 5" id="KW-0812">Transmembrane</keyword>
<feature type="transmembrane region" description="Helical" evidence="5">
    <location>
        <begin position="199"/>
        <end position="222"/>
    </location>
</feature>
<feature type="transmembrane region" description="Helical" evidence="5">
    <location>
        <begin position="84"/>
        <end position="109"/>
    </location>
</feature>
<feature type="transmembrane region" description="Helical" evidence="5">
    <location>
        <begin position="257"/>
        <end position="276"/>
    </location>
</feature>
<evidence type="ECO:0000313" key="7">
    <source>
        <dbReference type="EMBL" id="SPD74600.1"/>
    </source>
</evidence>
<feature type="transmembrane region" description="Helical" evidence="5">
    <location>
        <begin position="401"/>
        <end position="420"/>
    </location>
</feature>
<feature type="transmembrane region" description="Helical" evidence="5">
    <location>
        <begin position="426"/>
        <end position="444"/>
    </location>
</feature>
<evidence type="ECO:0000256" key="4">
    <source>
        <dbReference type="ARBA" id="ARBA00023136"/>
    </source>
</evidence>
<evidence type="ECO:0000259" key="6">
    <source>
        <dbReference type="Pfam" id="PF04932"/>
    </source>
</evidence>
<feature type="transmembrane region" description="Helical" evidence="5">
    <location>
        <begin position="121"/>
        <end position="139"/>
    </location>
</feature>
<evidence type="ECO:0000256" key="2">
    <source>
        <dbReference type="ARBA" id="ARBA00022692"/>
    </source>
</evidence>
<dbReference type="AlphaFoldDB" id="A0A445MYM1"/>
<dbReference type="Pfam" id="PF04932">
    <property type="entry name" value="Wzy_C"/>
    <property type="match status" value="1"/>
</dbReference>
<dbReference type="PANTHER" id="PTHR37422:SF13">
    <property type="entry name" value="LIPOPOLYSACCHARIDE BIOSYNTHESIS PROTEIN PA4999-RELATED"/>
    <property type="match status" value="1"/>
</dbReference>
<dbReference type="GO" id="GO:0016020">
    <property type="term" value="C:membrane"/>
    <property type="evidence" value="ECO:0007669"/>
    <property type="project" value="UniProtKB-SubCell"/>
</dbReference>
<keyword evidence="4 5" id="KW-0472">Membrane</keyword>
<evidence type="ECO:0000256" key="3">
    <source>
        <dbReference type="ARBA" id="ARBA00022989"/>
    </source>
</evidence>